<keyword evidence="4" id="KW-0133">Cell shape</keyword>
<dbReference type="InterPro" id="IPR012338">
    <property type="entry name" value="Beta-lactam/transpept-like"/>
</dbReference>
<evidence type="ECO:0000256" key="2">
    <source>
        <dbReference type="ARBA" id="ARBA00022729"/>
    </source>
</evidence>
<keyword evidence="8" id="KW-1133">Transmembrane helix</keyword>
<keyword evidence="8" id="KW-0472">Membrane</keyword>
<keyword evidence="2" id="KW-0732">Signal</keyword>
<sequence length="440" mass="48230">MTKRNFPYKAWLGFIAIPGLIVFLFVHNLIVDHANHDIPNQLKAQKVEPVSLNVNANSALVVDLSSGQILGEKDANKQVPIASQSKLLTAYGVLKAVKVGKISWQSQVKIPASADLSGQTKDLFSHLDIKAGDKVSVKDLYTAMFTNSANDAAFSLASYLTPKGKTTQEVLQGWAKELDLTDSAWYNAAGQKNGDAFGNRVKSAPDSASNHASAKELAKIVQADLQLDPELKQIAKMKTLTYTKNGKNKVTVQTDYGKVQGQLKQNYGKNDVLTIGGVKTGSTPESGAAFTGFVTDSKGHEFLTVINGAGDYQNKTQRFQATFQMVRQVLQARKAQDFKAGSSMAQQKKVDSATTRYRRIPVHVAQSKSYWTDADQALEIHELKNLKDDKGKVAKNELVARARLTLDTDFLNEDDGVSLAADKDVPAVGFFTTIWHWIWH</sequence>
<evidence type="ECO:0000313" key="10">
    <source>
        <dbReference type="EMBL" id="CAK8053460.1"/>
    </source>
</evidence>
<keyword evidence="10" id="KW-0121">Carboxypeptidase</keyword>
<evidence type="ECO:0000256" key="5">
    <source>
        <dbReference type="ARBA" id="ARBA00022984"/>
    </source>
</evidence>
<keyword evidence="3 10" id="KW-0378">Hydrolase</keyword>
<feature type="transmembrane region" description="Helical" evidence="8">
    <location>
        <begin position="12"/>
        <end position="31"/>
    </location>
</feature>
<comment type="caution">
    <text evidence="10">The sequence shown here is derived from an EMBL/GenBank/DDBJ whole genome shotgun (WGS) entry which is preliminary data.</text>
</comment>
<keyword evidence="6" id="KW-0961">Cell wall biogenesis/degradation</keyword>
<name>A0ABM9N2T6_9LACO</name>
<dbReference type="PANTHER" id="PTHR21581">
    <property type="entry name" value="D-ALANYL-D-ALANINE CARBOXYPEPTIDASE"/>
    <property type="match status" value="1"/>
</dbReference>
<dbReference type="Gene3D" id="3.40.710.10">
    <property type="entry name" value="DD-peptidase/beta-lactamase superfamily"/>
    <property type="match status" value="1"/>
</dbReference>
<evidence type="ECO:0000259" key="9">
    <source>
        <dbReference type="Pfam" id="PF00768"/>
    </source>
</evidence>
<keyword evidence="5" id="KW-0573">Peptidoglycan synthesis</keyword>
<feature type="domain" description="Peptidase S11 D-alanyl-D-alanine carboxypeptidase A N-terminal" evidence="9">
    <location>
        <begin position="50"/>
        <end position="305"/>
    </location>
</feature>
<proteinExistence type="inferred from homology"/>
<evidence type="ECO:0000256" key="7">
    <source>
        <dbReference type="RuleBase" id="RU004016"/>
    </source>
</evidence>
<accession>A0ABM9N2T6</accession>
<dbReference type="RefSeq" id="WP_349641028.1">
    <property type="nucleotide sequence ID" value="NZ_CAWVOH010000001.1"/>
</dbReference>
<dbReference type="Proteomes" id="UP001314241">
    <property type="component" value="Unassembled WGS sequence"/>
</dbReference>
<dbReference type="InterPro" id="IPR018044">
    <property type="entry name" value="Peptidase_S11"/>
</dbReference>
<keyword evidence="10" id="KW-0645">Protease</keyword>
<gene>
    <name evidence="10" type="ORF">R54876_GBNLAHCA_00014</name>
</gene>
<protein>
    <submittedName>
        <fullName evidence="10">D-alanyl-D-alanine carboxypeptidase (DacC)</fullName>
        <ecNumber evidence="10">3.4.16.4</ecNumber>
    </submittedName>
</protein>
<evidence type="ECO:0000256" key="1">
    <source>
        <dbReference type="ARBA" id="ARBA00007164"/>
    </source>
</evidence>
<dbReference type="InterPro" id="IPR001967">
    <property type="entry name" value="Peptidase_S11_N"/>
</dbReference>
<evidence type="ECO:0000256" key="8">
    <source>
        <dbReference type="SAM" id="Phobius"/>
    </source>
</evidence>
<organism evidence="10 11">
    <name type="scientific">Eupransor demetentiae</name>
    <dbReference type="NCBI Taxonomy" id="3109584"/>
    <lineage>
        <taxon>Bacteria</taxon>
        <taxon>Bacillati</taxon>
        <taxon>Bacillota</taxon>
        <taxon>Bacilli</taxon>
        <taxon>Lactobacillales</taxon>
        <taxon>Lactobacillaceae</taxon>
        <taxon>Eupransor</taxon>
    </lineage>
</organism>
<keyword evidence="11" id="KW-1185">Reference proteome</keyword>
<reference evidence="10 11" key="1">
    <citation type="submission" date="2024-01" db="EMBL/GenBank/DDBJ databases">
        <authorList>
            <person name="Botero Cardona J."/>
        </authorList>
    </citation>
    <scope>NUCLEOTIDE SEQUENCE [LARGE SCALE GENOMIC DNA]</scope>
    <source>
        <strain evidence="10 11">LMG 33000</strain>
    </source>
</reference>
<dbReference type="GO" id="GO:0009002">
    <property type="term" value="F:serine-type D-Ala-D-Ala carboxypeptidase activity"/>
    <property type="evidence" value="ECO:0007669"/>
    <property type="project" value="UniProtKB-EC"/>
</dbReference>
<dbReference type="EC" id="3.4.16.4" evidence="10"/>
<evidence type="ECO:0000256" key="6">
    <source>
        <dbReference type="ARBA" id="ARBA00023316"/>
    </source>
</evidence>
<dbReference type="EMBL" id="CAWVOH010000001">
    <property type="protein sequence ID" value="CAK8053460.1"/>
    <property type="molecule type" value="Genomic_DNA"/>
</dbReference>
<evidence type="ECO:0000313" key="11">
    <source>
        <dbReference type="Proteomes" id="UP001314241"/>
    </source>
</evidence>
<keyword evidence="8" id="KW-0812">Transmembrane</keyword>
<dbReference type="PRINTS" id="PR00725">
    <property type="entry name" value="DADACBPTASE1"/>
</dbReference>
<dbReference type="PANTHER" id="PTHR21581:SF11">
    <property type="entry name" value="D-ALANYL-D-ALANINE CARBOXYPEPTIDASE DACA"/>
    <property type="match status" value="1"/>
</dbReference>
<dbReference type="SUPFAM" id="SSF56601">
    <property type="entry name" value="beta-lactamase/transpeptidase-like"/>
    <property type="match status" value="1"/>
</dbReference>
<evidence type="ECO:0000256" key="4">
    <source>
        <dbReference type="ARBA" id="ARBA00022960"/>
    </source>
</evidence>
<dbReference type="Pfam" id="PF00768">
    <property type="entry name" value="Peptidase_S11"/>
    <property type="match status" value="1"/>
</dbReference>
<evidence type="ECO:0000256" key="3">
    <source>
        <dbReference type="ARBA" id="ARBA00022801"/>
    </source>
</evidence>
<comment type="similarity">
    <text evidence="1 7">Belongs to the peptidase S11 family.</text>
</comment>